<name>A0A7H9B8E4_ZYGMR</name>
<dbReference type="EMBL" id="CP058611">
    <property type="protein sequence ID" value="QLG74793.1"/>
    <property type="molecule type" value="Genomic_DNA"/>
</dbReference>
<dbReference type="PROSITE" id="PS50089">
    <property type="entry name" value="ZF_RING_2"/>
    <property type="match status" value="1"/>
</dbReference>
<evidence type="ECO:0000259" key="11">
    <source>
        <dbReference type="PROSITE" id="PS50089"/>
    </source>
</evidence>
<evidence type="ECO:0000256" key="3">
    <source>
        <dbReference type="ARBA" id="ARBA00022679"/>
    </source>
</evidence>
<dbReference type="InterPro" id="IPR044066">
    <property type="entry name" value="TRIAD_supradom"/>
</dbReference>
<dbReference type="PROSITE" id="PS00518">
    <property type="entry name" value="ZF_RING_1"/>
    <property type="match status" value="1"/>
</dbReference>
<protein>
    <recommendedName>
        <fullName evidence="2">RBR-type E3 ubiquitin transferase</fullName>
        <ecNumber evidence="2">2.3.2.31</ecNumber>
    </recommendedName>
</protein>
<evidence type="ECO:0000313" key="14">
    <source>
        <dbReference type="Proteomes" id="UP000509704"/>
    </source>
</evidence>
<dbReference type="InterPro" id="IPR013083">
    <property type="entry name" value="Znf_RING/FYVE/PHD"/>
</dbReference>
<feature type="domain" description="RING-type" evidence="11">
    <location>
        <begin position="183"/>
        <end position="227"/>
    </location>
</feature>
<dbReference type="GO" id="GO:0016567">
    <property type="term" value="P:protein ubiquitination"/>
    <property type="evidence" value="ECO:0007669"/>
    <property type="project" value="InterPro"/>
</dbReference>
<dbReference type="InterPro" id="IPR002867">
    <property type="entry name" value="IBR_dom"/>
</dbReference>
<dbReference type="EC" id="2.3.2.31" evidence="2"/>
<dbReference type="FunFam" id="1.20.120.1750:FF:000002">
    <property type="entry name" value="RBR-type E3 ubiquitin transferase"/>
    <property type="match status" value="1"/>
</dbReference>
<dbReference type="InterPro" id="IPR048962">
    <property type="entry name" value="ARIH1-like_UBL"/>
</dbReference>
<proteinExistence type="predicted"/>
<keyword evidence="8" id="KW-0862">Zinc</keyword>
<evidence type="ECO:0000256" key="2">
    <source>
        <dbReference type="ARBA" id="ARBA00012251"/>
    </source>
</evidence>
<evidence type="ECO:0000256" key="7">
    <source>
        <dbReference type="ARBA" id="ARBA00022786"/>
    </source>
</evidence>
<evidence type="ECO:0000256" key="6">
    <source>
        <dbReference type="ARBA" id="ARBA00022771"/>
    </source>
</evidence>
<dbReference type="PROSITE" id="PS51873">
    <property type="entry name" value="TRIAD"/>
    <property type="match status" value="1"/>
</dbReference>
<dbReference type="PANTHER" id="PTHR11685">
    <property type="entry name" value="RBR FAMILY RING FINGER AND IBR DOMAIN-CONTAINING"/>
    <property type="match status" value="1"/>
</dbReference>
<dbReference type="SMART" id="SM00184">
    <property type="entry name" value="RING"/>
    <property type="match status" value="2"/>
</dbReference>
<dbReference type="OrthoDB" id="10009520at2759"/>
<accession>A0A7H9B8E4</accession>
<evidence type="ECO:0000256" key="10">
    <source>
        <dbReference type="SAM" id="MobiDB-lite"/>
    </source>
</evidence>
<dbReference type="InterPro" id="IPR018957">
    <property type="entry name" value="Znf_C3HC4_RING-type"/>
</dbReference>
<evidence type="ECO:0000256" key="1">
    <source>
        <dbReference type="ARBA" id="ARBA00001798"/>
    </source>
</evidence>
<dbReference type="AlphaFoldDB" id="A0A7H9B8E4"/>
<dbReference type="GeneID" id="59238596"/>
<evidence type="ECO:0000259" key="12">
    <source>
        <dbReference type="PROSITE" id="PS51873"/>
    </source>
</evidence>
<feature type="domain" description="RING-type" evidence="12">
    <location>
        <begin position="179"/>
        <end position="391"/>
    </location>
</feature>
<dbReference type="CDD" id="cd20346">
    <property type="entry name" value="BRcat_RBR_ANKIB1"/>
    <property type="match status" value="1"/>
</dbReference>
<dbReference type="Proteomes" id="UP000509704">
    <property type="component" value="Chromosome 8"/>
</dbReference>
<keyword evidence="3" id="KW-0808">Transferase</keyword>
<dbReference type="CDD" id="cd20356">
    <property type="entry name" value="Rcat_RBR_HHARI-like"/>
    <property type="match status" value="1"/>
</dbReference>
<dbReference type="SUPFAM" id="SSF57850">
    <property type="entry name" value="RING/U-box"/>
    <property type="match status" value="2"/>
</dbReference>
<dbReference type="KEGG" id="zmk:HG535_0H01200"/>
<feature type="region of interest" description="Disordered" evidence="10">
    <location>
        <begin position="63"/>
        <end position="93"/>
    </location>
</feature>
<gene>
    <name evidence="13" type="ORF">HG535_0H01200</name>
</gene>
<dbReference type="InterPro" id="IPR017907">
    <property type="entry name" value="Znf_RING_CS"/>
</dbReference>
<evidence type="ECO:0000256" key="5">
    <source>
        <dbReference type="ARBA" id="ARBA00022737"/>
    </source>
</evidence>
<dbReference type="Pfam" id="PF21235">
    <property type="entry name" value="UBA_ARI1"/>
    <property type="match status" value="1"/>
</dbReference>
<keyword evidence="7" id="KW-0833">Ubl conjugation pathway</keyword>
<feature type="compositionally biased region" description="Basic and acidic residues" evidence="10">
    <location>
        <begin position="71"/>
        <end position="85"/>
    </location>
</feature>
<dbReference type="Pfam" id="PF00097">
    <property type="entry name" value="zf-C3HC4"/>
    <property type="match status" value="1"/>
</dbReference>
<dbReference type="Gene3D" id="3.30.40.10">
    <property type="entry name" value="Zinc/RING finger domain, C3HC4 (zinc finger)"/>
    <property type="match status" value="1"/>
</dbReference>
<keyword evidence="5" id="KW-0677">Repeat</keyword>
<dbReference type="InterPro" id="IPR001841">
    <property type="entry name" value="Znf_RING"/>
</dbReference>
<dbReference type="InterPro" id="IPR031127">
    <property type="entry name" value="E3_UB_ligase_RBR"/>
</dbReference>
<evidence type="ECO:0000256" key="8">
    <source>
        <dbReference type="ARBA" id="ARBA00022833"/>
    </source>
</evidence>
<organism evidence="13 14">
    <name type="scientific">Zygotorulaspora mrakii</name>
    <name type="common">Zygosaccharomyces mrakii</name>
    <dbReference type="NCBI Taxonomy" id="42260"/>
    <lineage>
        <taxon>Eukaryota</taxon>
        <taxon>Fungi</taxon>
        <taxon>Dikarya</taxon>
        <taxon>Ascomycota</taxon>
        <taxon>Saccharomycotina</taxon>
        <taxon>Saccharomycetes</taxon>
        <taxon>Saccharomycetales</taxon>
        <taxon>Saccharomycetaceae</taxon>
        <taxon>Zygotorulaspora</taxon>
    </lineage>
</organism>
<evidence type="ECO:0000256" key="9">
    <source>
        <dbReference type="PROSITE-ProRule" id="PRU00175"/>
    </source>
</evidence>
<evidence type="ECO:0000256" key="4">
    <source>
        <dbReference type="ARBA" id="ARBA00022723"/>
    </source>
</evidence>
<dbReference type="Pfam" id="PF22191">
    <property type="entry name" value="IBR_1"/>
    <property type="match status" value="1"/>
</dbReference>
<dbReference type="RefSeq" id="XP_037146518.1">
    <property type="nucleotide sequence ID" value="XM_037290623.1"/>
</dbReference>
<evidence type="ECO:0000313" key="13">
    <source>
        <dbReference type="EMBL" id="QLG74793.1"/>
    </source>
</evidence>
<comment type="catalytic activity">
    <reaction evidence="1">
        <text>[E2 ubiquitin-conjugating enzyme]-S-ubiquitinyl-L-cysteine + [acceptor protein]-L-lysine = [E2 ubiquitin-conjugating enzyme]-L-cysteine + [acceptor protein]-N(6)-ubiquitinyl-L-lysine.</text>
        <dbReference type="EC" id="2.3.2.31"/>
    </reaction>
</comment>
<dbReference type="Gene3D" id="1.20.120.1750">
    <property type="match status" value="1"/>
</dbReference>
<dbReference type="SMART" id="SM00647">
    <property type="entry name" value="IBR"/>
    <property type="match status" value="2"/>
</dbReference>
<dbReference type="GO" id="GO:0008270">
    <property type="term" value="F:zinc ion binding"/>
    <property type="evidence" value="ECO:0007669"/>
    <property type="project" value="UniProtKB-KW"/>
</dbReference>
<dbReference type="GO" id="GO:0061630">
    <property type="term" value="F:ubiquitin protein ligase activity"/>
    <property type="evidence" value="ECO:0007669"/>
    <property type="project" value="UniProtKB-EC"/>
</dbReference>
<sequence length="554" mass="63981">MSEVESDSYLSLVYEDELYDNESMELYESQTTAVHCTDEIPCHKFESLQSYESEFDIEDLQFDEEDESEDEPLREQSTHTLDKPSLDGSNLPNLRYESLTTDDIFQRMLQRVDHLQPVLSIPAEDILLLMQRFDWSEERLLEDWTEKADELLIGSGLKRVHEADKEGENGLVRGIKHRESFTCPICCEDKTETFVMECGHEYCTDCYKHYIKDLLNQGNIITCMGCSLALKNEDIDLIMGSASSHKLMDSSIRSFVTKHNRNYKWCPYADCKCIIHLFDASSLEEYTRLHCSKFVTCKSNHSFCFTCGYEMHAPADCSVVSAWVKKAKKESENLNWVLAHTKECPKCSVNIEKNGGCNHMVCSSCKYEFCWICGGEWAPHGNSYYQCTVYKSDDDKGKSDKDDLRKTLKRYTFYYRVFNEHEVSAKLDWKLGQNIGHKVRALQESVGVSWIEGQFLPESLKILNEGRTALKWSFAVAFYSDPSHNLTKIFADNQLLLSNAVEDLSQLRQIQDPETIMQRKTEFYNKAGYVENRTHALMECGRDLLRKGICKTKD</sequence>
<keyword evidence="4" id="KW-0479">Metal-binding</keyword>
<keyword evidence="14" id="KW-1185">Reference proteome</keyword>
<dbReference type="Pfam" id="PF01485">
    <property type="entry name" value="IBR"/>
    <property type="match status" value="1"/>
</dbReference>
<keyword evidence="6 9" id="KW-0863">Zinc-finger</keyword>
<reference evidence="13 14" key="1">
    <citation type="submission" date="2020-07" db="EMBL/GenBank/DDBJ databases">
        <title>The yeast mating-type switching endonuclease HO is a domesticated member of an unorthodox homing genetic element family.</title>
        <authorList>
            <person name="Coughlan A.Y."/>
            <person name="Lombardi L."/>
            <person name="Braun-Galleani S."/>
            <person name="Martos A.R."/>
            <person name="Galeote V."/>
            <person name="Bigey F."/>
            <person name="Dequin S."/>
            <person name="Byrne K.P."/>
            <person name="Wolfe K.H."/>
        </authorList>
    </citation>
    <scope>NUCLEOTIDE SEQUENCE [LARGE SCALE GENOMIC DNA]</scope>
    <source>
        <strain evidence="13 14">NRRL Y-6702</strain>
    </source>
</reference>